<evidence type="ECO:0000256" key="1">
    <source>
        <dbReference type="SAM" id="MobiDB-lite"/>
    </source>
</evidence>
<dbReference type="Proteomes" id="UP000823388">
    <property type="component" value="Chromosome 3N"/>
</dbReference>
<gene>
    <name evidence="2" type="ORF">PVAP13_3NG258153</name>
</gene>
<organism evidence="2 3">
    <name type="scientific">Panicum virgatum</name>
    <name type="common">Blackwell switchgrass</name>
    <dbReference type="NCBI Taxonomy" id="38727"/>
    <lineage>
        <taxon>Eukaryota</taxon>
        <taxon>Viridiplantae</taxon>
        <taxon>Streptophyta</taxon>
        <taxon>Embryophyta</taxon>
        <taxon>Tracheophyta</taxon>
        <taxon>Spermatophyta</taxon>
        <taxon>Magnoliopsida</taxon>
        <taxon>Liliopsida</taxon>
        <taxon>Poales</taxon>
        <taxon>Poaceae</taxon>
        <taxon>PACMAD clade</taxon>
        <taxon>Panicoideae</taxon>
        <taxon>Panicodae</taxon>
        <taxon>Paniceae</taxon>
        <taxon>Panicinae</taxon>
        <taxon>Panicum</taxon>
        <taxon>Panicum sect. Hiantes</taxon>
    </lineage>
</organism>
<evidence type="ECO:0000313" key="3">
    <source>
        <dbReference type="Proteomes" id="UP000823388"/>
    </source>
</evidence>
<feature type="region of interest" description="Disordered" evidence="1">
    <location>
        <begin position="1"/>
        <end position="96"/>
    </location>
</feature>
<name>A0A8T0U7P9_PANVG</name>
<proteinExistence type="predicted"/>
<evidence type="ECO:0000313" key="2">
    <source>
        <dbReference type="EMBL" id="KAG2618048.1"/>
    </source>
</evidence>
<protein>
    <submittedName>
        <fullName evidence="2">Uncharacterized protein</fullName>
    </submittedName>
</protein>
<comment type="caution">
    <text evidence="2">The sequence shown here is derived from an EMBL/GenBank/DDBJ whole genome shotgun (WGS) entry which is preliminary data.</text>
</comment>
<dbReference type="EMBL" id="CM029042">
    <property type="protein sequence ID" value="KAG2618048.1"/>
    <property type="molecule type" value="Genomic_DNA"/>
</dbReference>
<keyword evidence="3" id="KW-1185">Reference proteome</keyword>
<dbReference type="AlphaFoldDB" id="A0A8T0U7P9"/>
<reference evidence="2" key="1">
    <citation type="submission" date="2020-05" db="EMBL/GenBank/DDBJ databases">
        <title>WGS assembly of Panicum virgatum.</title>
        <authorList>
            <person name="Lovell J.T."/>
            <person name="Jenkins J."/>
            <person name="Shu S."/>
            <person name="Juenger T.E."/>
            <person name="Schmutz J."/>
        </authorList>
    </citation>
    <scope>NUCLEOTIDE SEQUENCE</scope>
    <source>
        <strain evidence="2">AP13</strain>
    </source>
</reference>
<sequence>MYTAHPSLLAHSPQKKMNCGPPGPPPRPASTRRRRAGAPTPQESKMVTSPRRASPSQLRSPGRGWAHSLTRAPDPDLCDGRIAPRIGDQSVVEAPV</sequence>
<accession>A0A8T0U7P9</accession>